<name>T0Q3H9_SAPDV</name>
<dbReference type="OMA" id="RYVITKW"/>
<dbReference type="GeneID" id="19953890"/>
<dbReference type="EMBL" id="JH767187">
    <property type="protein sequence ID" value="EQC29131.1"/>
    <property type="molecule type" value="Genomic_DNA"/>
</dbReference>
<dbReference type="Gene3D" id="3.40.630.30">
    <property type="match status" value="1"/>
</dbReference>
<dbReference type="PANTHER" id="PTHR42791:SF1">
    <property type="entry name" value="N-ACETYLTRANSFERASE DOMAIN-CONTAINING PROTEIN"/>
    <property type="match status" value="1"/>
</dbReference>
<evidence type="ECO:0000259" key="1">
    <source>
        <dbReference type="PROSITE" id="PS51186"/>
    </source>
</evidence>
<gene>
    <name evidence="2" type="ORF">SDRG_13163</name>
</gene>
<organism evidence="2 3">
    <name type="scientific">Saprolegnia diclina (strain VS20)</name>
    <dbReference type="NCBI Taxonomy" id="1156394"/>
    <lineage>
        <taxon>Eukaryota</taxon>
        <taxon>Sar</taxon>
        <taxon>Stramenopiles</taxon>
        <taxon>Oomycota</taxon>
        <taxon>Saprolegniomycetes</taxon>
        <taxon>Saprolegniales</taxon>
        <taxon>Saprolegniaceae</taxon>
        <taxon>Saprolegnia</taxon>
    </lineage>
</organism>
<dbReference type="OrthoDB" id="71043at2759"/>
<dbReference type="STRING" id="1156394.T0Q3H9"/>
<dbReference type="InterPro" id="IPR000182">
    <property type="entry name" value="GNAT_dom"/>
</dbReference>
<dbReference type="eggNOG" id="ENOG502SFCH">
    <property type="taxonomic scope" value="Eukaryota"/>
</dbReference>
<dbReference type="VEuPathDB" id="FungiDB:SDRG_13163"/>
<reference evidence="2 3" key="1">
    <citation type="submission" date="2012-04" db="EMBL/GenBank/DDBJ databases">
        <title>The Genome Sequence of Saprolegnia declina VS20.</title>
        <authorList>
            <consortium name="The Broad Institute Genome Sequencing Platform"/>
            <person name="Russ C."/>
            <person name="Nusbaum C."/>
            <person name="Tyler B."/>
            <person name="van West P."/>
            <person name="Dieguez-Uribeondo J."/>
            <person name="de Bruijn I."/>
            <person name="Tripathy S."/>
            <person name="Jiang R."/>
            <person name="Young S.K."/>
            <person name="Zeng Q."/>
            <person name="Gargeya S."/>
            <person name="Fitzgerald M."/>
            <person name="Haas B."/>
            <person name="Abouelleil A."/>
            <person name="Alvarado L."/>
            <person name="Arachchi H.M."/>
            <person name="Berlin A."/>
            <person name="Chapman S.B."/>
            <person name="Goldberg J."/>
            <person name="Griggs A."/>
            <person name="Gujja S."/>
            <person name="Hansen M."/>
            <person name="Howarth C."/>
            <person name="Imamovic A."/>
            <person name="Larimer J."/>
            <person name="McCowen C."/>
            <person name="Montmayeur A."/>
            <person name="Murphy C."/>
            <person name="Neiman D."/>
            <person name="Pearson M."/>
            <person name="Priest M."/>
            <person name="Roberts A."/>
            <person name="Saif S."/>
            <person name="Shea T."/>
            <person name="Sisk P."/>
            <person name="Sykes S."/>
            <person name="Wortman J."/>
            <person name="Nusbaum C."/>
            <person name="Birren B."/>
        </authorList>
    </citation>
    <scope>NUCLEOTIDE SEQUENCE [LARGE SCALE GENOMIC DNA]</scope>
    <source>
        <strain evidence="2 3">VS20</strain>
    </source>
</reference>
<keyword evidence="3" id="KW-1185">Reference proteome</keyword>
<dbReference type="Proteomes" id="UP000030762">
    <property type="component" value="Unassembled WGS sequence"/>
</dbReference>
<dbReference type="PROSITE" id="PS51186">
    <property type="entry name" value="GNAT"/>
    <property type="match status" value="1"/>
</dbReference>
<sequence>MELVPASRLTSSQAAQLLELVTISMQNEPPMVAIDPDSADHRYVITKWLTEKRLSGNVAASYVYLDDTGRVIAHGILSPPGVGAPAPTTLWQRLVSGFIFAPYYIGWTAYRRLQLLMGDFHGAGPDAYMLQALAVDPTLRGQGIGTRFVQSLLHDALPAGATVQLFTQVERNVSFYEKLGFRTIATATTTVEEYSFPNFVMTATL</sequence>
<dbReference type="GO" id="GO:0016747">
    <property type="term" value="F:acyltransferase activity, transferring groups other than amino-acyl groups"/>
    <property type="evidence" value="ECO:0007669"/>
    <property type="project" value="InterPro"/>
</dbReference>
<proteinExistence type="predicted"/>
<dbReference type="SUPFAM" id="SSF55729">
    <property type="entry name" value="Acyl-CoA N-acyltransferases (Nat)"/>
    <property type="match status" value="1"/>
</dbReference>
<dbReference type="InterPro" id="IPR052523">
    <property type="entry name" value="Trichothecene_AcTrans"/>
</dbReference>
<dbReference type="InterPro" id="IPR016181">
    <property type="entry name" value="Acyl_CoA_acyltransferase"/>
</dbReference>
<evidence type="ECO:0000313" key="2">
    <source>
        <dbReference type="EMBL" id="EQC29131.1"/>
    </source>
</evidence>
<dbReference type="Pfam" id="PF13508">
    <property type="entry name" value="Acetyltransf_7"/>
    <property type="match status" value="1"/>
</dbReference>
<dbReference type="InParanoid" id="T0Q3H9"/>
<accession>T0Q3H9</accession>
<dbReference type="CDD" id="cd04301">
    <property type="entry name" value="NAT_SF"/>
    <property type="match status" value="1"/>
</dbReference>
<dbReference type="PANTHER" id="PTHR42791">
    <property type="entry name" value="GNAT FAMILY ACETYLTRANSFERASE"/>
    <property type="match status" value="1"/>
</dbReference>
<dbReference type="RefSeq" id="XP_008617466.1">
    <property type="nucleotide sequence ID" value="XM_008619244.1"/>
</dbReference>
<feature type="domain" description="N-acetyltransferase" evidence="1">
    <location>
        <begin position="18"/>
        <end position="205"/>
    </location>
</feature>
<dbReference type="AlphaFoldDB" id="T0Q3H9"/>
<protein>
    <recommendedName>
        <fullName evidence="1">N-acetyltransferase domain-containing protein</fullName>
    </recommendedName>
</protein>
<evidence type="ECO:0000313" key="3">
    <source>
        <dbReference type="Proteomes" id="UP000030762"/>
    </source>
</evidence>